<evidence type="ECO:0000313" key="1">
    <source>
        <dbReference type="EMBL" id="GCB81814.1"/>
    </source>
</evidence>
<comment type="caution">
    <text evidence="1">The sequence shown here is derived from an EMBL/GenBank/DDBJ whole genome shotgun (WGS) entry which is preliminary data.</text>
</comment>
<reference evidence="1 2" key="1">
    <citation type="journal article" date="2018" name="Nat. Ecol. Evol.">
        <title>Shark genomes provide insights into elasmobranch evolution and the origin of vertebrates.</title>
        <authorList>
            <person name="Hara Y"/>
            <person name="Yamaguchi K"/>
            <person name="Onimaru K"/>
            <person name="Kadota M"/>
            <person name="Koyanagi M"/>
            <person name="Keeley SD"/>
            <person name="Tatsumi K"/>
            <person name="Tanaka K"/>
            <person name="Motone F"/>
            <person name="Kageyama Y"/>
            <person name="Nozu R"/>
            <person name="Adachi N"/>
            <person name="Nishimura O"/>
            <person name="Nakagawa R"/>
            <person name="Tanegashima C"/>
            <person name="Kiyatake I"/>
            <person name="Matsumoto R"/>
            <person name="Murakumo K"/>
            <person name="Nishida K"/>
            <person name="Terakita A"/>
            <person name="Kuratani S"/>
            <person name="Sato K"/>
            <person name="Hyodo S Kuraku.S."/>
        </authorList>
    </citation>
    <scope>NUCLEOTIDE SEQUENCE [LARGE SCALE GENOMIC DNA]</scope>
</reference>
<organism evidence="1 2">
    <name type="scientific">Scyliorhinus torazame</name>
    <name type="common">Cloudy catshark</name>
    <name type="synonym">Catulus torazame</name>
    <dbReference type="NCBI Taxonomy" id="75743"/>
    <lineage>
        <taxon>Eukaryota</taxon>
        <taxon>Metazoa</taxon>
        <taxon>Chordata</taxon>
        <taxon>Craniata</taxon>
        <taxon>Vertebrata</taxon>
        <taxon>Chondrichthyes</taxon>
        <taxon>Elasmobranchii</taxon>
        <taxon>Galeomorphii</taxon>
        <taxon>Galeoidea</taxon>
        <taxon>Carcharhiniformes</taxon>
        <taxon>Scyliorhinidae</taxon>
        <taxon>Scyliorhinus</taxon>
    </lineage>
</organism>
<dbReference type="AlphaFoldDB" id="A0A401Q8W1"/>
<dbReference type="Proteomes" id="UP000288216">
    <property type="component" value="Unassembled WGS sequence"/>
</dbReference>
<proteinExistence type="predicted"/>
<evidence type="ECO:0000313" key="2">
    <source>
        <dbReference type="Proteomes" id="UP000288216"/>
    </source>
</evidence>
<feature type="non-terminal residue" evidence="1">
    <location>
        <position position="1"/>
    </location>
</feature>
<keyword evidence="2" id="KW-1185">Reference proteome</keyword>
<protein>
    <submittedName>
        <fullName evidence="1">Uncharacterized protein</fullName>
    </submittedName>
</protein>
<gene>
    <name evidence="1" type="ORF">scyTo_0021467</name>
</gene>
<name>A0A401Q8W1_SCYTO</name>
<accession>A0A401Q8W1</accession>
<dbReference type="EMBL" id="BFAA01019113">
    <property type="protein sequence ID" value="GCB81814.1"/>
    <property type="molecule type" value="Genomic_DNA"/>
</dbReference>
<sequence length="63" mass="7379">LWYGEHTAHSTGVRQQKWKNTFETKKTQLIRAIADLTKMIHQLEKQLKGKKVIKMDITVLRGC</sequence>